<dbReference type="AlphaFoldDB" id="A0A849L6Y8"/>
<reference evidence="2 3" key="1">
    <citation type="submission" date="2020-05" db="EMBL/GenBank/DDBJ databases">
        <title>Gimesia benthica sp. nov., a novel planctomycete isolated from a deep-sea water sample of the Northwest Indian Ocean.</title>
        <authorList>
            <person name="Wang J."/>
            <person name="Ruan C."/>
            <person name="Song L."/>
            <person name="Zhu Y."/>
            <person name="Li A."/>
            <person name="Zheng X."/>
            <person name="Wang L."/>
            <person name="Lu Z."/>
            <person name="Huang Y."/>
            <person name="Du W."/>
            <person name="Zhou Y."/>
            <person name="Huang L."/>
            <person name="Dai X."/>
        </authorList>
    </citation>
    <scope>NUCLEOTIDE SEQUENCE [LARGE SCALE GENOMIC DNA]</scope>
    <source>
        <strain evidence="2 3">YYQ-30</strain>
    </source>
</reference>
<sequence length="149" mass="15733">MRRLRAISRGAMFALAAGATGSLAGAQDYAQRLPAGYPLPLFEWAVTTELASRIAYACDAHVLDRARVDVLLEQAVTGAFGNDAAYDAWRAESMSNADHLSVFELVRAEVAWRGTAQGFDLSDRAALCAFGDLQVAQGSPAGWLIGAGG</sequence>
<gene>
    <name evidence="2" type="ORF">HMH01_15475</name>
</gene>
<keyword evidence="1" id="KW-0732">Signal</keyword>
<keyword evidence="3" id="KW-1185">Reference proteome</keyword>
<proteinExistence type="predicted"/>
<dbReference type="EMBL" id="JABFBC010000003">
    <property type="protein sequence ID" value="NNU81837.1"/>
    <property type="molecule type" value="Genomic_DNA"/>
</dbReference>
<comment type="caution">
    <text evidence="2">The sequence shown here is derived from an EMBL/GenBank/DDBJ whole genome shotgun (WGS) entry which is preliminary data.</text>
</comment>
<protein>
    <submittedName>
        <fullName evidence="2">Uncharacterized protein</fullName>
    </submittedName>
</protein>
<evidence type="ECO:0000313" key="3">
    <source>
        <dbReference type="Proteomes" id="UP000572377"/>
    </source>
</evidence>
<feature type="signal peptide" evidence="1">
    <location>
        <begin position="1"/>
        <end position="26"/>
    </location>
</feature>
<name>A0A849L6Y8_9RHOB</name>
<feature type="chain" id="PRO_5032771824" evidence="1">
    <location>
        <begin position="27"/>
        <end position="149"/>
    </location>
</feature>
<dbReference type="Proteomes" id="UP000572377">
    <property type="component" value="Unassembled WGS sequence"/>
</dbReference>
<organism evidence="2 3">
    <name type="scientific">Halovulum dunhuangense</name>
    <dbReference type="NCBI Taxonomy" id="1505036"/>
    <lineage>
        <taxon>Bacteria</taxon>
        <taxon>Pseudomonadati</taxon>
        <taxon>Pseudomonadota</taxon>
        <taxon>Alphaproteobacteria</taxon>
        <taxon>Rhodobacterales</taxon>
        <taxon>Paracoccaceae</taxon>
        <taxon>Halovulum</taxon>
    </lineage>
</organism>
<accession>A0A849L6Y8</accession>
<evidence type="ECO:0000256" key="1">
    <source>
        <dbReference type="SAM" id="SignalP"/>
    </source>
</evidence>
<evidence type="ECO:0000313" key="2">
    <source>
        <dbReference type="EMBL" id="NNU81837.1"/>
    </source>
</evidence>